<comment type="caution">
    <text evidence="1">The sequence shown here is derived from an EMBL/GenBank/DDBJ whole genome shotgun (WGS) entry which is preliminary data.</text>
</comment>
<organism evidence="1 2">
    <name type="scientific">Methylacidiphilum caldifontis</name>
    <dbReference type="NCBI Taxonomy" id="2795386"/>
    <lineage>
        <taxon>Bacteria</taxon>
        <taxon>Pseudomonadati</taxon>
        <taxon>Verrucomicrobiota</taxon>
        <taxon>Methylacidiphilae</taxon>
        <taxon>Methylacidiphilales</taxon>
        <taxon>Methylacidiphilaceae</taxon>
        <taxon>Methylacidiphilum (ex Ratnadevi et al. 2023)</taxon>
    </lineage>
</organism>
<proteinExistence type="predicted"/>
<keyword evidence="2" id="KW-1185">Reference proteome</keyword>
<dbReference type="EMBL" id="LXQC01000046">
    <property type="protein sequence ID" value="TFE72055.1"/>
    <property type="molecule type" value="Genomic_DNA"/>
</dbReference>
<protein>
    <submittedName>
        <fullName evidence="1">Uncharacterized protein</fullName>
    </submittedName>
</protein>
<accession>A0A4Y8PHC3</accession>
<dbReference type="OrthoDB" id="191884at2"/>
<reference evidence="1 2" key="1">
    <citation type="submission" date="2016-05" db="EMBL/GenBank/DDBJ databases">
        <title>Diversity and Homogeneity among Thermoacidophilic Verrucomicrobia Methanotrophs Linked with Geographical Origin.</title>
        <authorList>
            <person name="Erikstad H.-A."/>
            <person name="Smestad N.B."/>
            <person name="Ceballos R.M."/>
            <person name="Birkeland N.-K."/>
        </authorList>
    </citation>
    <scope>NUCLEOTIDE SEQUENCE [LARGE SCALE GENOMIC DNA]</scope>
    <source>
        <strain evidence="1 2">Phi</strain>
    </source>
</reference>
<evidence type="ECO:0000313" key="2">
    <source>
        <dbReference type="Proteomes" id="UP000297713"/>
    </source>
</evidence>
<dbReference type="RefSeq" id="WP_134439095.1">
    <property type="nucleotide sequence ID" value="NZ_LXQC01000046.1"/>
</dbReference>
<evidence type="ECO:0000313" key="1">
    <source>
        <dbReference type="EMBL" id="TFE72055.1"/>
    </source>
</evidence>
<gene>
    <name evidence="1" type="ORF">A7Q10_03860</name>
</gene>
<sequence length="253" mass="28894">MGKITEKKPKKSLTGKDRLLQLLAKAKEKGRTLSQLLSKKNKKEDQKLLLELIGENKVVELSKKYYAPEYAPNIETVADRIEKTLNSIFTASEKPLEYKPISKAQLQKKCPNCPEILFEEALDCLIADKIIIPLRIGKIRYFLPMALFKDNEKNGPSLTSLDPKKIYNAYIQLLSEQNYGNFSHVSIASLQNKTGIDLDLLHHWLLEQSKKGLAHLFEGDWALAPKEEKEAALHFQGKRFLRVKLEQPNNEPV</sequence>
<dbReference type="Proteomes" id="UP000297713">
    <property type="component" value="Unassembled WGS sequence"/>
</dbReference>
<dbReference type="AlphaFoldDB" id="A0A4Y8PHC3"/>
<name>A0A4Y8PHC3_9BACT</name>